<dbReference type="GO" id="GO:0004519">
    <property type="term" value="F:endonuclease activity"/>
    <property type="evidence" value="ECO:0007669"/>
    <property type="project" value="UniProtKB-KW"/>
</dbReference>
<reference evidence="2 3" key="1">
    <citation type="submission" date="2019-03" db="EMBL/GenBank/DDBJ databases">
        <title>Genomic analyses of the natural microbiome of Caenorhabditis elegans.</title>
        <authorList>
            <person name="Samuel B."/>
        </authorList>
    </citation>
    <scope>NUCLEOTIDE SEQUENCE [LARGE SCALE GENOMIC DNA]</scope>
    <source>
        <strain evidence="2 3">JUb89</strain>
    </source>
</reference>
<evidence type="ECO:0000313" key="2">
    <source>
        <dbReference type="EMBL" id="TCM60891.1"/>
    </source>
</evidence>
<dbReference type="AlphaFoldDB" id="A0A4R1XDM4"/>
<dbReference type="GO" id="GO:0003676">
    <property type="term" value="F:nucleic acid binding"/>
    <property type="evidence" value="ECO:0007669"/>
    <property type="project" value="InterPro"/>
</dbReference>
<dbReference type="EMBL" id="SLVJ01000030">
    <property type="protein sequence ID" value="TCM60891.1"/>
    <property type="molecule type" value="Genomic_DNA"/>
</dbReference>
<sequence length="187" mass="21839">MFNQAQQEIEILRERAARGEIVLGYVDETGFSATPDNRYAWTKRGEVHQVDAVRLKRANVMGCLLSTGQFVTSCLQESVTSDWFYAYLTGLGEKIKQAYGVPLVLIVDNASIHRSKKMSDWRQLLEDEYSTSLYYLPTYSPELNRIEMVWRQMKYHWRDFKVMAADQIQNWVGQVSTEFGDKYMFTF</sequence>
<dbReference type="PANTHER" id="PTHR46564:SF1">
    <property type="entry name" value="TRANSPOSASE"/>
    <property type="match status" value="1"/>
</dbReference>
<keyword evidence="2" id="KW-0378">Hydrolase</keyword>
<keyword evidence="2" id="KW-0540">Nuclease</keyword>
<dbReference type="Gene3D" id="3.30.420.10">
    <property type="entry name" value="Ribonuclease H-like superfamily/Ribonuclease H"/>
    <property type="match status" value="1"/>
</dbReference>
<name>A0A4R1XDM4_ACICA</name>
<protein>
    <submittedName>
        <fullName evidence="2">DDE superfamily endonuclease</fullName>
    </submittedName>
</protein>
<proteinExistence type="predicted"/>
<gene>
    <name evidence="2" type="ORF">EC844_13011</name>
</gene>
<dbReference type="Pfam" id="PF13358">
    <property type="entry name" value="DDE_3"/>
    <property type="match status" value="1"/>
</dbReference>
<accession>A0A4R1XDM4</accession>
<evidence type="ECO:0000313" key="3">
    <source>
        <dbReference type="Proteomes" id="UP000294963"/>
    </source>
</evidence>
<comment type="caution">
    <text evidence="2">The sequence shown here is derived from an EMBL/GenBank/DDBJ whole genome shotgun (WGS) entry which is preliminary data.</text>
</comment>
<dbReference type="OrthoDB" id="6659486at2"/>
<keyword evidence="3" id="KW-1185">Reference proteome</keyword>
<dbReference type="NCBIfam" id="NF033545">
    <property type="entry name" value="transpos_IS630"/>
    <property type="match status" value="1"/>
</dbReference>
<keyword evidence="2" id="KW-0255">Endonuclease</keyword>
<dbReference type="Proteomes" id="UP000294963">
    <property type="component" value="Unassembled WGS sequence"/>
</dbReference>
<organism evidence="2 3">
    <name type="scientific">Acinetobacter calcoaceticus</name>
    <dbReference type="NCBI Taxonomy" id="471"/>
    <lineage>
        <taxon>Bacteria</taxon>
        <taxon>Pseudomonadati</taxon>
        <taxon>Pseudomonadota</taxon>
        <taxon>Gammaproteobacteria</taxon>
        <taxon>Moraxellales</taxon>
        <taxon>Moraxellaceae</taxon>
        <taxon>Acinetobacter</taxon>
        <taxon>Acinetobacter calcoaceticus/baumannii complex</taxon>
    </lineage>
</organism>
<feature type="domain" description="Tc1-like transposase DDE" evidence="1">
    <location>
        <begin position="25"/>
        <end position="160"/>
    </location>
</feature>
<dbReference type="PANTHER" id="PTHR46564">
    <property type="entry name" value="TRANSPOSASE"/>
    <property type="match status" value="1"/>
</dbReference>
<dbReference type="InterPro" id="IPR036397">
    <property type="entry name" value="RNaseH_sf"/>
</dbReference>
<dbReference type="InterPro" id="IPR038717">
    <property type="entry name" value="Tc1-like_DDE_dom"/>
</dbReference>
<evidence type="ECO:0000259" key="1">
    <source>
        <dbReference type="Pfam" id="PF13358"/>
    </source>
</evidence>
<dbReference type="InterPro" id="IPR047655">
    <property type="entry name" value="Transpos_IS630-like"/>
</dbReference>